<keyword evidence="1" id="KW-0732">Signal</keyword>
<dbReference type="Proteomes" id="UP001321749">
    <property type="component" value="Unassembled WGS sequence"/>
</dbReference>
<organism evidence="2 3">
    <name type="scientific">Cladorrhinum samala</name>
    <dbReference type="NCBI Taxonomy" id="585594"/>
    <lineage>
        <taxon>Eukaryota</taxon>
        <taxon>Fungi</taxon>
        <taxon>Dikarya</taxon>
        <taxon>Ascomycota</taxon>
        <taxon>Pezizomycotina</taxon>
        <taxon>Sordariomycetes</taxon>
        <taxon>Sordariomycetidae</taxon>
        <taxon>Sordariales</taxon>
        <taxon>Podosporaceae</taxon>
        <taxon>Cladorrhinum</taxon>
    </lineage>
</organism>
<name>A0AAV9HEL6_9PEZI</name>
<evidence type="ECO:0000313" key="3">
    <source>
        <dbReference type="Proteomes" id="UP001321749"/>
    </source>
</evidence>
<evidence type="ECO:0008006" key="4">
    <source>
        <dbReference type="Google" id="ProtNLM"/>
    </source>
</evidence>
<comment type="caution">
    <text evidence="2">The sequence shown here is derived from an EMBL/GenBank/DDBJ whole genome shotgun (WGS) entry which is preliminary data.</text>
</comment>
<dbReference type="AlphaFoldDB" id="A0AAV9HEL6"/>
<gene>
    <name evidence="2" type="ORF">QBC42DRAFT_314716</name>
</gene>
<evidence type="ECO:0000256" key="1">
    <source>
        <dbReference type="SAM" id="SignalP"/>
    </source>
</evidence>
<feature type="chain" id="PRO_5043776519" description="F-box domain-containing protein" evidence="1">
    <location>
        <begin position="25"/>
        <end position="488"/>
    </location>
</feature>
<evidence type="ECO:0000313" key="2">
    <source>
        <dbReference type="EMBL" id="KAK4458439.1"/>
    </source>
</evidence>
<proteinExistence type="predicted"/>
<reference evidence="2" key="2">
    <citation type="submission" date="2023-06" db="EMBL/GenBank/DDBJ databases">
        <authorList>
            <consortium name="Lawrence Berkeley National Laboratory"/>
            <person name="Mondo S.J."/>
            <person name="Hensen N."/>
            <person name="Bonometti L."/>
            <person name="Westerberg I."/>
            <person name="Brannstrom I.O."/>
            <person name="Guillou S."/>
            <person name="Cros-Aarteil S."/>
            <person name="Calhoun S."/>
            <person name="Haridas S."/>
            <person name="Kuo A."/>
            <person name="Pangilinan J."/>
            <person name="Riley R."/>
            <person name="Labutti K."/>
            <person name="Andreopoulos B."/>
            <person name="Lipzen A."/>
            <person name="Chen C."/>
            <person name="Yanf M."/>
            <person name="Daum C."/>
            <person name="Ng V."/>
            <person name="Clum A."/>
            <person name="Steindorff A."/>
            <person name="Ohm R."/>
            <person name="Martin F."/>
            <person name="Silar P."/>
            <person name="Natvig D."/>
            <person name="Lalanne C."/>
            <person name="Gautier V."/>
            <person name="Ament-Velasquez S.L."/>
            <person name="Kruys A."/>
            <person name="Hutchinson M.I."/>
            <person name="Powell A.J."/>
            <person name="Barry K."/>
            <person name="Miller A.N."/>
            <person name="Grigoriev I.V."/>
            <person name="Debuchy R."/>
            <person name="Gladieux P."/>
            <person name="Thoren M.H."/>
            <person name="Johannesson H."/>
        </authorList>
    </citation>
    <scope>NUCLEOTIDE SEQUENCE</scope>
    <source>
        <strain evidence="2">PSN324</strain>
    </source>
</reference>
<protein>
    <recommendedName>
        <fullName evidence="4">F-box domain-containing protein</fullName>
    </recommendedName>
</protein>
<accession>A0AAV9HEL6</accession>
<reference evidence="2" key="1">
    <citation type="journal article" date="2023" name="Mol. Phylogenet. Evol.">
        <title>Genome-scale phylogeny and comparative genomics of the fungal order Sordariales.</title>
        <authorList>
            <person name="Hensen N."/>
            <person name="Bonometti L."/>
            <person name="Westerberg I."/>
            <person name="Brannstrom I.O."/>
            <person name="Guillou S."/>
            <person name="Cros-Aarteil S."/>
            <person name="Calhoun S."/>
            <person name="Haridas S."/>
            <person name="Kuo A."/>
            <person name="Mondo S."/>
            <person name="Pangilinan J."/>
            <person name="Riley R."/>
            <person name="LaButti K."/>
            <person name="Andreopoulos B."/>
            <person name="Lipzen A."/>
            <person name="Chen C."/>
            <person name="Yan M."/>
            <person name="Daum C."/>
            <person name="Ng V."/>
            <person name="Clum A."/>
            <person name="Steindorff A."/>
            <person name="Ohm R.A."/>
            <person name="Martin F."/>
            <person name="Silar P."/>
            <person name="Natvig D.O."/>
            <person name="Lalanne C."/>
            <person name="Gautier V."/>
            <person name="Ament-Velasquez S.L."/>
            <person name="Kruys A."/>
            <person name="Hutchinson M.I."/>
            <person name="Powell A.J."/>
            <person name="Barry K."/>
            <person name="Miller A.N."/>
            <person name="Grigoriev I.V."/>
            <person name="Debuchy R."/>
            <person name="Gladieux P."/>
            <person name="Hiltunen Thoren M."/>
            <person name="Johannesson H."/>
        </authorList>
    </citation>
    <scope>NUCLEOTIDE SEQUENCE</scope>
    <source>
        <strain evidence="2">PSN324</strain>
    </source>
</reference>
<keyword evidence="3" id="KW-1185">Reference proteome</keyword>
<sequence>MAPPPNITTLPLEILTAIVDLLLALSNGDKTDVIALSKTCKTLRHRLSPVLFHTLCFSNSLRASSLALLAAETHGQHIKVLRFVGHSDHNLGEPGYRCEILPTSARALFSQTARDGRVSISPLRLPNLEKISIYFAHDYDKVRGRNSPIGGKAIFENDEEQGGAGASRSRSCWERVAEREERIPSVCGLWRNTYEALASAPRVRELVIENWSPRGVSVFASREWKEFLGKLERLEVRLAVSEPDKSRDGAIMGYEGYKSDVARMGEFFFQHLREVKKLEIGIGTKRESDDGRFMFGLAGKPYRYASGTRVWKPFLVPLPFKDVGGGGGGGGGGEEGGDESMPLLEELVLRNVFLSQDLVDFIVRCKMLRKVVLENAQAFSHPWIGAITSVSLTWEGFFDAMCVGLDKHPDSALSELSFTTKTPRVHGLVPPPSDRKTPRWFGYGWVDALFVADARTTEESGYAGKDQAAYDRFIEKLDEKRRARDGHK</sequence>
<dbReference type="EMBL" id="MU865069">
    <property type="protein sequence ID" value="KAK4458439.1"/>
    <property type="molecule type" value="Genomic_DNA"/>
</dbReference>
<feature type="signal peptide" evidence="1">
    <location>
        <begin position="1"/>
        <end position="24"/>
    </location>
</feature>